<gene>
    <name evidence="1" type="ORF">E0Z10_g10670</name>
</gene>
<dbReference type="EMBL" id="SKBN01000453">
    <property type="protein sequence ID" value="TGJ77601.1"/>
    <property type="molecule type" value="Genomic_DNA"/>
</dbReference>
<sequence>MLMLFNSIVLSEHIRRQILPSAPSSLLLPFRTHTHTHTHTHPAATTCPPPLGGIAWFGNFVRTLDDGAVEVYRLPTGTPACRAFMQSLCMNQEEGIVAAAPSVDIIFKVSSNDNLADAQAKFVRRIT</sequence>
<evidence type="ECO:0000313" key="2">
    <source>
        <dbReference type="Proteomes" id="UP000297716"/>
    </source>
</evidence>
<dbReference type="STRING" id="37992.A0A4Z0YEF7"/>
<dbReference type="AlphaFoldDB" id="A0A4Z0YEF7"/>
<dbReference type="Proteomes" id="UP000297716">
    <property type="component" value="Unassembled WGS sequence"/>
</dbReference>
<comment type="caution">
    <text evidence="1">The sequence shown here is derived from an EMBL/GenBank/DDBJ whole genome shotgun (WGS) entry which is preliminary data.</text>
</comment>
<dbReference type="OrthoDB" id="5241752at2759"/>
<protein>
    <submittedName>
        <fullName evidence="1">Uncharacterized protein</fullName>
    </submittedName>
</protein>
<accession>A0A4Z0YEF7</accession>
<evidence type="ECO:0000313" key="1">
    <source>
        <dbReference type="EMBL" id="TGJ77601.1"/>
    </source>
</evidence>
<organism evidence="1 2">
    <name type="scientific">Xylaria hypoxylon</name>
    <dbReference type="NCBI Taxonomy" id="37992"/>
    <lineage>
        <taxon>Eukaryota</taxon>
        <taxon>Fungi</taxon>
        <taxon>Dikarya</taxon>
        <taxon>Ascomycota</taxon>
        <taxon>Pezizomycotina</taxon>
        <taxon>Sordariomycetes</taxon>
        <taxon>Xylariomycetidae</taxon>
        <taxon>Xylariales</taxon>
        <taxon>Xylariaceae</taxon>
        <taxon>Xylaria</taxon>
    </lineage>
</organism>
<name>A0A4Z0YEF7_9PEZI</name>
<proteinExistence type="predicted"/>
<reference evidence="1 2" key="1">
    <citation type="submission" date="2019-03" db="EMBL/GenBank/DDBJ databases">
        <title>Draft genome sequence of Xylaria hypoxylon DSM 108379, a ubiquitous saprotrophic-parasitic fungi on hardwood.</title>
        <authorList>
            <person name="Buettner E."/>
            <person name="Leonhardt S."/>
            <person name="Gebauer A.M."/>
            <person name="Liers C."/>
            <person name="Hofrichter M."/>
            <person name="Kellner H."/>
        </authorList>
    </citation>
    <scope>NUCLEOTIDE SEQUENCE [LARGE SCALE GENOMIC DNA]</scope>
    <source>
        <strain evidence="1 2">DSM 108379</strain>
    </source>
</reference>
<keyword evidence="2" id="KW-1185">Reference proteome</keyword>